<evidence type="ECO:0008006" key="4">
    <source>
        <dbReference type="Google" id="ProtNLM"/>
    </source>
</evidence>
<accession>A0A420WVN9</accession>
<protein>
    <recommendedName>
        <fullName evidence="4">LysB family phage lysis regulatory protein</fullName>
    </recommendedName>
</protein>
<keyword evidence="3" id="KW-1185">Reference proteome</keyword>
<comment type="caution">
    <text evidence="2">The sequence shown here is derived from an EMBL/GenBank/DDBJ whole genome shotgun (WGS) entry which is preliminary data.</text>
</comment>
<gene>
    <name evidence="2" type="ORF">C7446_2323</name>
</gene>
<feature type="compositionally biased region" description="Basic and acidic residues" evidence="1">
    <location>
        <begin position="70"/>
        <end position="80"/>
    </location>
</feature>
<evidence type="ECO:0000256" key="1">
    <source>
        <dbReference type="SAM" id="MobiDB-lite"/>
    </source>
</evidence>
<dbReference type="Proteomes" id="UP000281975">
    <property type="component" value="Unassembled WGS sequence"/>
</dbReference>
<evidence type="ECO:0000313" key="2">
    <source>
        <dbReference type="EMBL" id="RKR02605.1"/>
    </source>
</evidence>
<sequence length="132" mass="14648">MMGIMRWVAGLMPLKAWLGIGSVALLGAVGWWGISTITSQADTIGQQSAQLQARTQRIESLTHRLDQQRREHQREIKARDAAVTAQRQQAQEAQKRANELDERIDQARGRDGDVDACMGMQLPAAVADSLRQ</sequence>
<name>A0A420WVN9_9GAMM</name>
<evidence type="ECO:0000313" key="3">
    <source>
        <dbReference type="Proteomes" id="UP000281975"/>
    </source>
</evidence>
<feature type="region of interest" description="Disordered" evidence="1">
    <location>
        <begin position="70"/>
        <end position="114"/>
    </location>
</feature>
<dbReference type="EMBL" id="RBIN01000006">
    <property type="protein sequence ID" value="RKR02605.1"/>
    <property type="molecule type" value="Genomic_DNA"/>
</dbReference>
<organism evidence="2 3">
    <name type="scientific">Kushneria sinocarnis</name>
    <dbReference type="NCBI Taxonomy" id="595502"/>
    <lineage>
        <taxon>Bacteria</taxon>
        <taxon>Pseudomonadati</taxon>
        <taxon>Pseudomonadota</taxon>
        <taxon>Gammaproteobacteria</taxon>
        <taxon>Oceanospirillales</taxon>
        <taxon>Halomonadaceae</taxon>
        <taxon>Kushneria</taxon>
    </lineage>
</organism>
<dbReference type="AlphaFoldDB" id="A0A420WVN9"/>
<proteinExistence type="predicted"/>
<reference evidence="2 3" key="1">
    <citation type="submission" date="2018-10" db="EMBL/GenBank/DDBJ databases">
        <title>Genomic Encyclopedia of Type Strains, Phase IV (KMG-IV): sequencing the most valuable type-strain genomes for metagenomic binning, comparative biology and taxonomic classification.</title>
        <authorList>
            <person name="Goeker M."/>
        </authorList>
    </citation>
    <scope>NUCLEOTIDE SEQUENCE [LARGE SCALE GENOMIC DNA]</scope>
    <source>
        <strain evidence="2 3">DSM 23229</strain>
    </source>
</reference>
<feature type="compositionally biased region" description="Low complexity" evidence="1">
    <location>
        <begin position="81"/>
        <end position="92"/>
    </location>
</feature>
<feature type="compositionally biased region" description="Basic and acidic residues" evidence="1">
    <location>
        <begin position="93"/>
        <end position="113"/>
    </location>
</feature>